<reference evidence="1" key="1">
    <citation type="journal article" date="2025" name="Int. J. Syst. Evol. Microbiol.">
        <title>Inconstantimicrobium mannanitabidum sp. nov., a novel member of the family Clostridiaceae isolated from anoxic soil under the treatment of reductive soil disinfestation.</title>
        <authorList>
            <person name="Ueki A."/>
            <person name="Tonouchi A."/>
            <person name="Honma S."/>
            <person name="Kaku N."/>
            <person name="Ueki K."/>
        </authorList>
    </citation>
    <scope>NUCLEOTIDE SEQUENCE</scope>
    <source>
        <strain evidence="1">TW13</strain>
    </source>
</reference>
<proteinExistence type="predicted"/>
<comment type="caution">
    <text evidence="1">The sequence shown here is derived from an EMBL/GenBank/DDBJ whole genome shotgun (WGS) entry which is preliminary data.</text>
</comment>
<evidence type="ECO:0000313" key="1">
    <source>
        <dbReference type="EMBL" id="GKX67879.1"/>
    </source>
</evidence>
<accession>A0ACB5RFL5</accession>
<dbReference type="EMBL" id="BROD01000001">
    <property type="protein sequence ID" value="GKX67879.1"/>
    <property type="molecule type" value="Genomic_DNA"/>
</dbReference>
<protein>
    <submittedName>
        <fullName evidence="1">Uncharacterized protein</fullName>
    </submittedName>
</protein>
<sequence>MINFIGTGSAFNTKLGNTSAFVKKNTSLLLIDCGGTVFHRLQKSNLLNGIENLYIVITHTHPDHVGSLGDTIFYSYFILKHKPTIFFSNKEVIEGLLNKLGVTSDMYNLNTSDKVAVNDSQLGEFNIEFVPVSHVNTIPTHGFIMKLNNKIFYYSGDANSINSKILDNFKKGEINRIYQDTCGLDYDGNAHLSLKKLCEAIPEELRDKVYCMHLDEHVEEKAIEDNGFNLAKVSGDK</sequence>
<gene>
    <name evidence="1" type="ORF">rsdtw13_31370</name>
</gene>
<name>A0ACB5RFL5_9CLOT</name>
<dbReference type="Proteomes" id="UP001058074">
    <property type="component" value="Unassembled WGS sequence"/>
</dbReference>
<keyword evidence="2" id="KW-1185">Reference proteome</keyword>
<evidence type="ECO:0000313" key="2">
    <source>
        <dbReference type="Proteomes" id="UP001058074"/>
    </source>
</evidence>
<organism evidence="1 2">
    <name type="scientific">Inconstantimicrobium mannanitabidum</name>
    <dbReference type="NCBI Taxonomy" id="1604901"/>
    <lineage>
        <taxon>Bacteria</taxon>
        <taxon>Bacillati</taxon>
        <taxon>Bacillota</taxon>
        <taxon>Clostridia</taxon>
        <taxon>Eubacteriales</taxon>
        <taxon>Clostridiaceae</taxon>
        <taxon>Inconstantimicrobium</taxon>
    </lineage>
</organism>